<evidence type="ECO:0000256" key="3">
    <source>
        <dbReference type="ARBA" id="ARBA00022538"/>
    </source>
</evidence>
<comment type="subcellular location">
    <subcellularLocation>
        <location evidence="1">Membrane</location>
        <topology evidence="1">Multi-pass membrane protein</topology>
    </subcellularLocation>
</comment>
<feature type="domain" description="RCK N-terminal" evidence="15">
    <location>
        <begin position="712"/>
        <end position="809"/>
    </location>
</feature>
<feature type="region of interest" description="Disordered" evidence="11">
    <location>
        <begin position="666"/>
        <end position="695"/>
    </location>
</feature>
<keyword evidence="5" id="KW-0631">Potassium channel</keyword>
<dbReference type="Pfam" id="PF22614">
    <property type="entry name" value="Slo-like_RCK"/>
    <property type="match status" value="2"/>
</dbReference>
<reference evidence="16" key="1">
    <citation type="submission" date="2013-12" db="EMBL/GenBank/DDBJ databases">
        <title>The Genome Sequence of Aphanomyces astaci APO3.</title>
        <authorList>
            <consortium name="The Broad Institute Genomics Platform"/>
            <person name="Russ C."/>
            <person name="Tyler B."/>
            <person name="van West P."/>
            <person name="Dieguez-Uribeondo J."/>
            <person name="Young S.K."/>
            <person name="Zeng Q."/>
            <person name="Gargeya S."/>
            <person name="Fitzgerald M."/>
            <person name="Abouelleil A."/>
            <person name="Alvarado L."/>
            <person name="Chapman S.B."/>
            <person name="Gainer-Dewar J."/>
            <person name="Goldberg J."/>
            <person name="Griggs A."/>
            <person name="Gujja S."/>
            <person name="Hansen M."/>
            <person name="Howarth C."/>
            <person name="Imamovic A."/>
            <person name="Ireland A."/>
            <person name="Larimer J."/>
            <person name="McCowan C."/>
            <person name="Murphy C."/>
            <person name="Pearson M."/>
            <person name="Poon T.W."/>
            <person name="Priest M."/>
            <person name="Roberts A."/>
            <person name="Saif S."/>
            <person name="Shea T."/>
            <person name="Sykes S."/>
            <person name="Wortman J."/>
            <person name="Nusbaum C."/>
            <person name="Birren B."/>
        </authorList>
    </citation>
    <scope>NUCLEOTIDE SEQUENCE [LARGE SCALE GENOMIC DNA]</scope>
    <source>
        <strain evidence="16">APO3</strain>
    </source>
</reference>
<organism evidence="16">
    <name type="scientific">Aphanomyces astaci</name>
    <name type="common">Crayfish plague agent</name>
    <dbReference type="NCBI Taxonomy" id="112090"/>
    <lineage>
        <taxon>Eukaryota</taxon>
        <taxon>Sar</taxon>
        <taxon>Stramenopiles</taxon>
        <taxon>Oomycota</taxon>
        <taxon>Saprolegniomycetes</taxon>
        <taxon>Saprolegniales</taxon>
        <taxon>Verrucalvaceae</taxon>
        <taxon>Aphanomyces</taxon>
    </lineage>
</organism>
<dbReference type="GeneID" id="20808170"/>
<dbReference type="InterPro" id="IPR005821">
    <property type="entry name" value="Ion_trans_dom"/>
</dbReference>
<dbReference type="AlphaFoldDB" id="W4GP64"/>
<accession>W4GP64</accession>
<dbReference type="Gene3D" id="1.10.287.70">
    <property type="match status" value="1"/>
</dbReference>
<keyword evidence="10" id="KW-0407">Ion channel</keyword>
<proteinExistence type="predicted"/>
<keyword evidence="2" id="KW-0813">Transport</keyword>
<evidence type="ECO:0000256" key="5">
    <source>
        <dbReference type="ARBA" id="ARBA00022826"/>
    </source>
</evidence>
<gene>
    <name evidence="16" type="ORF">H257_06174</name>
</gene>
<dbReference type="GO" id="GO:0005267">
    <property type="term" value="F:potassium channel activity"/>
    <property type="evidence" value="ECO:0007669"/>
    <property type="project" value="UniProtKB-KW"/>
</dbReference>
<feature type="domain" description="RCK N-terminal" evidence="15">
    <location>
        <begin position="351"/>
        <end position="464"/>
    </location>
</feature>
<evidence type="ECO:0000313" key="16">
    <source>
        <dbReference type="EMBL" id="ETV80658.1"/>
    </source>
</evidence>
<evidence type="ECO:0000259" key="13">
    <source>
        <dbReference type="Pfam" id="PF00520"/>
    </source>
</evidence>
<evidence type="ECO:0000256" key="2">
    <source>
        <dbReference type="ARBA" id="ARBA00022448"/>
    </source>
</evidence>
<sequence>MESPTAIAFIAASTPSTTKKKGSDLMAMVGAKGNTYEELSSSDGSMHARGEASPRAALGGGQRLHLLSSGGINTTALDLKISSPDVVTPSTHHGKRLATLHRSTGGRDMLYVPTCRDTLRKYVNSWIGVYLEVINTTLSVMCCAFYLIQLYNPTLYADLHFQLIEVGATIFFALHYVLHVFSEDDVWAFILSFNGIIDLTIAPSLIMYFVSDPSSRELTLFRVFRVFRALRVLRLHNLIRSRKHGYNYEWGVFVFSLSAIIFVAAGIFHALEDYPSRDRRLQFHDSLYYILVTLSTIGYGDIVPTRPLTEFFVMGLIIVVVTTVPAQIARLHALHVSIHAYDGAYVCRPGRGHVIVCGHVVHDSFADFLTEFYHPSRGVISFDIVVLSPDPPSPAMTRLLSNVVYATKTTFLKGSLVHDVDRKRTQLASAEAVFVLADKDARATEAQDATTLLQALSIRNYADSTGCHIRMYLQMLSDDHQELSHIIGANQTIHSNRVKADLVCRGVVCPGSCALILNLMQSVDQAKMHKHISHPTPWMHEYIGGMSQQVYAVLLSDAFDGHLYEDVARRFFTGFEVLLLAVYRRDKDEDVPRVMLSPFGKSMRPGDIGFILATSASVVHAIQSEYASVVEGEESAPSPRHSSLRSIPIVSKSNLLQRKYIRKITLAPTNQPSSTPPIQDEVSTAPRSPSHDPKAELDTRLGAATFKAMTDMQGHVVVCGATRHILPLIDRLRAMYAATASPAPPLVLLVNHVPTANDFELDYTLPPDVFFVRGVSTQCPDLLRVSIQRAKAVLLFPLPSSVQNQPTDDAYLLDYGVVTSLLCLETTCDNAKVLSTGRSAVTVARDEVGFYVNCNVPLQAVQSRMLEHFPTLNPDVFRAPSIENMSRRLSTCPAEASASSSSVAISSSFLSDLPSMAVLQRGSNIKFCRPRDVLFSCDSLPYLSPAFAAGRVFVDSRLDLVLCQAFYNPYITEILHLLTGNPLDPDVQGPTLTQTDIPVDFIGGCYGDVVLAMLRAGKLVLGLYRYPNMRLGNVVPYVLTSPPSDTQVFPNDKVFVVIDTHHSGVE</sequence>
<dbReference type="InterPro" id="IPR027359">
    <property type="entry name" value="Volt_channel_dom_sf"/>
</dbReference>
<evidence type="ECO:0000256" key="9">
    <source>
        <dbReference type="ARBA" id="ARBA00023136"/>
    </source>
</evidence>
<evidence type="ECO:0000256" key="4">
    <source>
        <dbReference type="ARBA" id="ARBA00022692"/>
    </source>
</evidence>
<dbReference type="RefSeq" id="XP_009829605.1">
    <property type="nucleotide sequence ID" value="XM_009831303.1"/>
</dbReference>
<evidence type="ECO:0008006" key="17">
    <source>
        <dbReference type="Google" id="ProtNLM"/>
    </source>
</evidence>
<feature type="transmembrane region" description="Helical" evidence="12">
    <location>
        <begin position="250"/>
        <end position="271"/>
    </location>
</feature>
<keyword evidence="7 12" id="KW-1133">Transmembrane helix</keyword>
<keyword evidence="6" id="KW-0630">Potassium</keyword>
<feature type="compositionally biased region" description="Polar residues" evidence="11">
    <location>
        <begin position="667"/>
        <end position="687"/>
    </location>
</feature>
<evidence type="ECO:0000256" key="11">
    <source>
        <dbReference type="SAM" id="MobiDB-lite"/>
    </source>
</evidence>
<evidence type="ECO:0000256" key="7">
    <source>
        <dbReference type="ARBA" id="ARBA00022989"/>
    </source>
</evidence>
<keyword evidence="8" id="KW-0406">Ion transport</keyword>
<feature type="transmembrane region" description="Helical" evidence="12">
    <location>
        <begin position="187"/>
        <end position="210"/>
    </location>
</feature>
<name>W4GP64_APHAT</name>
<feature type="transmembrane region" description="Helical" evidence="12">
    <location>
        <begin position="160"/>
        <end position="181"/>
    </location>
</feature>
<feature type="domain" description="Calcium-activated potassium channel BK alpha subunit" evidence="14">
    <location>
        <begin position="491"/>
        <end position="582"/>
    </location>
</feature>
<evidence type="ECO:0000259" key="14">
    <source>
        <dbReference type="Pfam" id="PF03493"/>
    </source>
</evidence>
<dbReference type="SUPFAM" id="SSF81324">
    <property type="entry name" value="Voltage-gated potassium channels"/>
    <property type="match status" value="1"/>
</dbReference>
<keyword evidence="3" id="KW-0633">Potassium transport</keyword>
<evidence type="ECO:0000256" key="1">
    <source>
        <dbReference type="ARBA" id="ARBA00004141"/>
    </source>
</evidence>
<dbReference type="Gene3D" id="1.20.120.350">
    <property type="entry name" value="Voltage-gated potassium channels. Chain C"/>
    <property type="match status" value="1"/>
</dbReference>
<evidence type="ECO:0000256" key="12">
    <source>
        <dbReference type="SAM" id="Phobius"/>
    </source>
</evidence>
<dbReference type="Gene3D" id="3.40.50.720">
    <property type="entry name" value="NAD(P)-binding Rossmann-like Domain"/>
    <property type="match status" value="2"/>
</dbReference>
<feature type="transmembrane region" description="Helical" evidence="12">
    <location>
        <begin position="126"/>
        <end position="148"/>
    </location>
</feature>
<dbReference type="InterPro" id="IPR047871">
    <property type="entry name" value="K_chnl_Slo-like"/>
</dbReference>
<evidence type="ECO:0000256" key="6">
    <source>
        <dbReference type="ARBA" id="ARBA00022958"/>
    </source>
</evidence>
<dbReference type="PANTHER" id="PTHR10027:SF10">
    <property type="entry name" value="SLOWPOKE 2, ISOFORM D"/>
    <property type="match status" value="1"/>
</dbReference>
<keyword evidence="4 12" id="KW-0812">Transmembrane</keyword>
<dbReference type="InterPro" id="IPR003929">
    <property type="entry name" value="K_chnl_BK_asu"/>
</dbReference>
<dbReference type="Pfam" id="PF03493">
    <property type="entry name" value="BK_channel_a"/>
    <property type="match status" value="1"/>
</dbReference>
<dbReference type="EMBL" id="KI913125">
    <property type="protein sequence ID" value="ETV80658.1"/>
    <property type="molecule type" value="Genomic_DNA"/>
</dbReference>
<keyword evidence="9 12" id="KW-0472">Membrane</keyword>
<dbReference type="PANTHER" id="PTHR10027">
    <property type="entry name" value="CALCIUM-ACTIVATED POTASSIUM CHANNEL ALPHA CHAIN"/>
    <property type="match status" value="1"/>
</dbReference>
<dbReference type="OrthoDB" id="69720at2759"/>
<dbReference type="GO" id="GO:0016020">
    <property type="term" value="C:membrane"/>
    <property type="evidence" value="ECO:0007669"/>
    <property type="project" value="UniProtKB-SubCell"/>
</dbReference>
<protein>
    <recommendedName>
        <fullName evidence="17">Potassium channel domain-containing protein</fullName>
    </recommendedName>
</protein>
<evidence type="ECO:0000256" key="8">
    <source>
        <dbReference type="ARBA" id="ARBA00023065"/>
    </source>
</evidence>
<dbReference type="VEuPathDB" id="FungiDB:H257_06174"/>
<feature type="domain" description="Ion transport" evidence="13">
    <location>
        <begin position="132"/>
        <end position="322"/>
    </location>
</feature>
<evidence type="ECO:0000259" key="15">
    <source>
        <dbReference type="Pfam" id="PF22614"/>
    </source>
</evidence>
<feature type="transmembrane region" description="Helical" evidence="12">
    <location>
        <begin position="311"/>
        <end position="329"/>
    </location>
</feature>
<dbReference type="InterPro" id="IPR003148">
    <property type="entry name" value="RCK_N"/>
</dbReference>
<evidence type="ECO:0000256" key="10">
    <source>
        <dbReference type="ARBA" id="ARBA00023303"/>
    </source>
</evidence>
<dbReference type="STRING" id="112090.W4GP64"/>
<dbReference type="Pfam" id="PF00520">
    <property type="entry name" value="Ion_trans"/>
    <property type="match status" value="1"/>
</dbReference>